<proteinExistence type="predicted"/>
<protein>
    <submittedName>
        <fullName evidence="1">Baseplate wedge protein</fullName>
    </submittedName>
</protein>
<sequence>MKDINIDPSATKMDINDNINKYIQEIVMILNTSPHEVMGSFGMPLDLERLVYETNIDNKALEREIMTKIREYSTYYDMFHTEVEVSFMETEERDTCIIDITINYTKKLSFVIR</sequence>
<accession>A0A8S5VTL7</accession>
<name>A0A8S5VTL7_9CAUD</name>
<dbReference type="Gene3D" id="3.10.450.40">
    <property type="match status" value="1"/>
</dbReference>
<evidence type="ECO:0000313" key="1">
    <source>
        <dbReference type="EMBL" id="DAG97947.1"/>
    </source>
</evidence>
<organism evidence="1">
    <name type="scientific">Ackermannviridae sp</name>
    <dbReference type="NCBI Taxonomy" id="2831612"/>
    <lineage>
        <taxon>Viruses</taxon>
        <taxon>Duplodnaviria</taxon>
        <taxon>Heunggongvirae</taxon>
        <taxon>Uroviricota</taxon>
        <taxon>Caudoviricetes</taxon>
        <taxon>Pantevenvirales</taxon>
        <taxon>Ackermannviridae</taxon>
    </lineage>
</organism>
<reference evidence="1" key="1">
    <citation type="journal article" date="2021" name="Proc. Natl. Acad. Sci. U.S.A.">
        <title>A Catalog of Tens of Thousands of Viruses from Human Metagenomes Reveals Hidden Associations with Chronic Diseases.</title>
        <authorList>
            <person name="Tisza M.J."/>
            <person name="Buck C.B."/>
        </authorList>
    </citation>
    <scope>NUCLEOTIDE SEQUENCE</scope>
    <source>
        <strain evidence="1">CtASH1</strain>
    </source>
</reference>
<dbReference type="EMBL" id="BK035393">
    <property type="protein sequence ID" value="DAG97947.1"/>
    <property type="molecule type" value="Genomic_DNA"/>
</dbReference>